<dbReference type="PRINTS" id="PR00368">
    <property type="entry name" value="FADPNR"/>
</dbReference>
<evidence type="ECO:0000256" key="2">
    <source>
        <dbReference type="ARBA" id="ARBA00007532"/>
    </source>
</evidence>
<keyword evidence="10" id="KW-1015">Disulfide bond</keyword>
<evidence type="ECO:0000256" key="15">
    <source>
        <dbReference type="PIRSR" id="PIRSR000350-4"/>
    </source>
</evidence>
<comment type="subcellular location">
    <subcellularLocation>
        <location evidence="1">Cytoplasm</location>
    </subcellularLocation>
</comment>
<dbReference type="PRINTS" id="PR00411">
    <property type="entry name" value="PNDRDTASEI"/>
</dbReference>
<feature type="binding site" evidence="14">
    <location>
        <position position="54"/>
    </location>
    <ligand>
        <name>FAD</name>
        <dbReference type="ChEBI" id="CHEBI:57692"/>
    </ligand>
</feature>
<evidence type="ECO:0000259" key="18">
    <source>
        <dbReference type="Pfam" id="PF07992"/>
    </source>
</evidence>
<protein>
    <recommendedName>
        <fullName evidence="4 16">Dihydrolipoyl dehydrogenase</fullName>
        <ecNumber evidence="3 16">1.8.1.4</ecNumber>
    </recommendedName>
</protein>
<proteinExistence type="inferred from homology"/>
<evidence type="ECO:0000256" key="4">
    <source>
        <dbReference type="ARBA" id="ARBA00016961"/>
    </source>
</evidence>
<dbReference type="InterPro" id="IPR004099">
    <property type="entry name" value="Pyr_nucl-diS_OxRdtase_dimer"/>
</dbReference>
<keyword evidence="11 16" id="KW-0676">Redox-active center</keyword>
<keyword evidence="14" id="KW-0547">Nucleotide-binding</keyword>
<dbReference type="AlphaFoldDB" id="A0A3R7FG67"/>
<dbReference type="PANTHER" id="PTHR22912">
    <property type="entry name" value="DISULFIDE OXIDOREDUCTASE"/>
    <property type="match status" value="1"/>
</dbReference>
<dbReference type="EC" id="1.8.1.4" evidence="3 16"/>
<dbReference type="InterPro" id="IPR050151">
    <property type="entry name" value="Class-I_Pyr_Nuc-Dis_Oxidored"/>
</dbReference>
<dbReference type="Pfam" id="PF02852">
    <property type="entry name" value="Pyr_redox_dim"/>
    <property type="match status" value="1"/>
</dbReference>
<dbReference type="Proteomes" id="UP000216225">
    <property type="component" value="Unassembled WGS sequence"/>
</dbReference>
<feature type="domain" description="FAD/NAD(P)-binding" evidence="18">
    <location>
        <begin position="8"/>
        <end position="328"/>
    </location>
</feature>
<evidence type="ECO:0000256" key="8">
    <source>
        <dbReference type="ARBA" id="ARBA00023002"/>
    </source>
</evidence>
<gene>
    <name evidence="19" type="primary">lpdA</name>
    <name evidence="19" type="ORF">CE154_012720</name>
</gene>
<dbReference type="GO" id="GO:0004148">
    <property type="term" value="F:dihydrolipoyl dehydrogenase (NADH) activity"/>
    <property type="evidence" value="ECO:0007669"/>
    <property type="project" value="UniProtKB-EC"/>
</dbReference>
<dbReference type="PANTHER" id="PTHR22912:SF217">
    <property type="entry name" value="DIHYDROLIPOYL DEHYDROGENASE"/>
    <property type="match status" value="1"/>
</dbReference>
<dbReference type="InterPro" id="IPR001100">
    <property type="entry name" value="Pyr_nuc-diS_OxRdtase"/>
</dbReference>
<dbReference type="InterPro" id="IPR006258">
    <property type="entry name" value="Lipoamide_DH"/>
</dbReference>
<dbReference type="GO" id="GO:0005737">
    <property type="term" value="C:cytoplasm"/>
    <property type="evidence" value="ECO:0007669"/>
    <property type="project" value="UniProtKB-SubCell"/>
</dbReference>
<dbReference type="SUPFAM" id="SSF51905">
    <property type="entry name" value="FAD/NAD(P)-binding domain"/>
    <property type="match status" value="1"/>
</dbReference>
<dbReference type="Gene3D" id="3.30.390.30">
    <property type="match status" value="1"/>
</dbReference>
<dbReference type="InterPro" id="IPR023753">
    <property type="entry name" value="FAD/NAD-binding_dom"/>
</dbReference>
<dbReference type="InterPro" id="IPR016156">
    <property type="entry name" value="FAD/NAD-linked_Rdtase_dimer_sf"/>
</dbReference>
<evidence type="ECO:0000256" key="6">
    <source>
        <dbReference type="ARBA" id="ARBA00022630"/>
    </source>
</evidence>
<reference evidence="19 20" key="1">
    <citation type="submission" date="2018-09" db="EMBL/GenBank/DDBJ databases">
        <title>Genome comparison of Alicycliphilus sp. BQ1, a polyurethanolytic bacterium, with its closest phylogenetic relatives Alicycliphilus denitrificans BC and K601, unable to attack polyurethane.</title>
        <authorList>
            <person name="Loza-Tavera H."/>
            <person name="Lozano L."/>
            <person name="Cevallos M."/>
            <person name="Maya-Lucas O."/>
            <person name="Garcia-Mena J."/>
            <person name="Hernandez J."/>
        </authorList>
    </citation>
    <scope>NUCLEOTIDE SEQUENCE [LARGE SCALE GENOMIC DNA]</scope>
    <source>
        <strain evidence="19 20">BQ1</strain>
    </source>
</reference>
<comment type="caution">
    <text evidence="19">The sequence shown here is derived from an EMBL/GenBank/DDBJ whole genome shotgun (WGS) entry which is preliminary data.</text>
</comment>
<dbReference type="FunFam" id="3.30.390.30:FF:000001">
    <property type="entry name" value="Dihydrolipoyl dehydrogenase"/>
    <property type="match status" value="1"/>
</dbReference>
<evidence type="ECO:0000256" key="11">
    <source>
        <dbReference type="ARBA" id="ARBA00023284"/>
    </source>
</evidence>
<evidence type="ECO:0000256" key="3">
    <source>
        <dbReference type="ARBA" id="ARBA00012608"/>
    </source>
</evidence>
<keyword evidence="9 14" id="KW-0520">NAD</keyword>
<sequence length="467" mass="48771">MAEPARHFDVVVIGGGPGGYVAALRAAQLKLRTALVERESLGGICLNWGCIPTKALLHSADTLRRIRHAGAQGITVSEPQVDFGKVVARSRQVSQRLNRGVAHLLKKAGVTVLMGTAALQSGKQVQVTDANGRQQTLQADNLVIATGARARELPVLPFDGDRIWGYRDALSAKALPKSLVVIGAGAIGMEFASFYATLGTQVTVVEAAPRVLPASDEDVSAFARQAMAKDGIRFLTDATLVAGQVQADGVHLTVEQKGRSLQLQAERVLVAVGLAGNSEGLGLEHTRVVVERGLIQVADWGVTAEPGIHAIGDITGAPMLAHKASHEGIAAVEHIAGLRSGAQHHAPIPSCVYSHPQSAGVGLTEAQARQSGAAVRVGRFPLEGNGKAIAIDEAAGFIKTVFNEATGELLGAHLVGPDATELVHGYTLAATLEATEADLMEAIFPHPTLSEAMHEAVLAAYGRALHI</sequence>
<keyword evidence="8 16" id="KW-0560">Oxidoreductase</keyword>
<feature type="domain" description="Pyridine nucleotide-disulphide oxidoreductase dimerisation" evidence="17">
    <location>
        <begin position="348"/>
        <end position="456"/>
    </location>
</feature>
<evidence type="ECO:0000259" key="17">
    <source>
        <dbReference type="Pfam" id="PF02852"/>
    </source>
</evidence>
<keyword evidence="7 14" id="KW-0274">FAD</keyword>
<evidence type="ECO:0000256" key="5">
    <source>
        <dbReference type="ARBA" id="ARBA00022490"/>
    </source>
</evidence>
<dbReference type="NCBIfam" id="TIGR01350">
    <property type="entry name" value="lipoamide_DH"/>
    <property type="match status" value="1"/>
</dbReference>
<evidence type="ECO:0000256" key="16">
    <source>
        <dbReference type="RuleBase" id="RU003692"/>
    </source>
</evidence>
<dbReference type="GO" id="GO:0050660">
    <property type="term" value="F:flavin adenine dinucleotide binding"/>
    <property type="evidence" value="ECO:0007669"/>
    <property type="project" value="InterPro"/>
</dbReference>
<evidence type="ECO:0000256" key="7">
    <source>
        <dbReference type="ARBA" id="ARBA00022827"/>
    </source>
</evidence>
<feature type="binding site" evidence="14">
    <location>
        <begin position="183"/>
        <end position="190"/>
    </location>
    <ligand>
        <name>NAD(+)</name>
        <dbReference type="ChEBI" id="CHEBI:57540"/>
    </ligand>
</feature>
<keyword evidence="5" id="KW-0963">Cytoplasm</keyword>
<feature type="binding site" evidence="14">
    <location>
        <position position="206"/>
    </location>
    <ligand>
        <name>NAD(+)</name>
        <dbReference type="ChEBI" id="CHEBI:57540"/>
    </ligand>
</feature>
<dbReference type="PIRSF" id="PIRSF000350">
    <property type="entry name" value="Mercury_reductase_MerA"/>
    <property type="match status" value="1"/>
</dbReference>
<feature type="disulfide bond" description="Redox-active" evidence="15">
    <location>
        <begin position="45"/>
        <end position="50"/>
    </location>
</feature>
<dbReference type="InterPro" id="IPR036188">
    <property type="entry name" value="FAD/NAD-bd_sf"/>
</dbReference>
<evidence type="ECO:0000256" key="13">
    <source>
        <dbReference type="PIRSR" id="PIRSR000350-2"/>
    </source>
</evidence>
<feature type="binding site" evidence="14">
    <location>
        <position position="313"/>
    </location>
    <ligand>
        <name>FAD</name>
        <dbReference type="ChEBI" id="CHEBI:57692"/>
    </ligand>
</feature>
<dbReference type="Gene3D" id="3.50.50.60">
    <property type="entry name" value="FAD/NAD(P)-binding domain"/>
    <property type="match status" value="2"/>
</dbReference>
<dbReference type="InterPro" id="IPR012999">
    <property type="entry name" value="Pyr_OxRdtase_I_AS"/>
</dbReference>
<dbReference type="EMBL" id="NKDB02000002">
    <property type="protein sequence ID" value="RKJ97433.1"/>
    <property type="molecule type" value="Genomic_DNA"/>
</dbReference>
<feature type="binding site" evidence="14">
    <location>
        <begin position="319"/>
        <end position="322"/>
    </location>
    <ligand>
        <name>FAD</name>
        <dbReference type="ChEBI" id="CHEBI:57692"/>
    </ligand>
</feature>
<feature type="active site" description="Proton acceptor" evidence="13">
    <location>
        <position position="446"/>
    </location>
</feature>
<organism evidence="19 20">
    <name type="scientific">Alicycliphilus denitrificans</name>
    <dbReference type="NCBI Taxonomy" id="179636"/>
    <lineage>
        <taxon>Bacteria</taxon>
        <taxon>Pseudomonadati</taxon>
        <taxon>Pseudomonadota</taxon>
        <taxon>Betaproteobacteria</taxon>
        <taxon>Burkholderiales</taxon>
        <taxon>Comamonadaceae</taxon>
        <taxon>Alicycliphilus</taxon>
    </lineage>
</organism>
<dbReference type="PROSITE" id="PS00076">
    <property type="entry name" value="PYRIDINE_REDOX_1"/>
    <property type="match status" value="1"/>
</dbReference>
<feature type="binding site" evidence="14">
    <location>
        <position position="273"/>
    </location>
    <ligand>
        <name>NAD(+)</name>
        <dbReference type="ChEBI" id="CHEBI:57540"/>
    </ligand>
</feature>
<evidence type="ECO:0000256" key="12">
    <source>
        <dbReference type="ARBA" id="ARBA00049187"/>
    </source>
</evidence>
<comment type="catalytic activity">
    <reaction evidence="12 16">
        <text>N(6)-[(R)-dihydrolipoyl]-L-lysyl-[protein] + NAD(+) = N(6)-[(R)-lipoyl]-L-lysyl-[protein] + NADH + H(+)</text>
        <dbReference type="Rhea" id="RHEA:15045"/>
        <dbReference type="Rhea" id="RHEA-COMP:10474"/>
        <dbReference type="Rhea" id="RHEA-COMP:10475"/>
        <dbReference type="ChEBI" id="CHEBI:15378"/>
        <dbReference type="ChEBI" id="CHEBI:57540"/>
        <dbReference type="ChEBI" id="CHEBI:57945"/>
        <dbReference type="ChEBI" id="CHEBI:83099"/>
        <dbReference type="ChEBI" id="CHEBI:83100"/>
        <dbReference type="EC" id="1.8.1.4"/>
    </reaction>
</comment>
<evidence type="ECO:0000313" key="20">
    <source>
        <dbReference type="Proteomes" id="UP000216225"/>
    </source>
</evidence>
<comment type="cofactor">
    <cofactor evidence="14 16">
        <name>FAD</name>
        <dbReference type="ChEBI" id="CHEBI:57692"/>
    </cofactor>
    <text evidence="14 16">Binds 1 FAD per subunit.</text>
</comment>
<comment type="miscellaneous">
    <text evidence="16">The active site is a redox-active disulfide bond.</text>
</comment>
<evidence type="ECO:0000313" key="19">
    <source>
        <dbReference type="EMBL" id="RKJ97433.1"/>
    </source>
</evidence>
<evidence type="ECO:0000256" key="9">
    <source>
        <dbReference type="ARBA" id="ARBA00023027"/>
    </source>
</evidence>
<comment type="similarity">
    <text evidence="2 16">Belongs to the class-I pyridine nucleotide-disulfide oxidoreductase family.</text>
</comment>
<dbReference type="Pfam" id="PF07992">
    <property type="entry name" value="Pyr_redox_2"/>
    <property type="match status" value="1"/>
</dbReference>
<dbReference type="GO" id="GO:0006103">
    <property type="term" value="P:2-oxoglutarate metabolic process"/>
    <property type="evidence" value="ECO:0007669"/>
    <property type="project" value="TreeGrafter"/>
</dbReference>
<accession>A0A3R7FG67</accession>
<evidence type="ECO:0000256" key="10">
    <source>
        <dbReference type="ARBA" id="ARBA00023157"/>
    </source>
</evidence>
<evidence type="ECO:0000256" key="14">
    <source>
        <dbReference type="PIRSR" id="PIRSR000350-3"/>
    </source>
</evidence>
<dbReference type="SUPFAM" id="SSF55424">
    <property type="entry name" value="FAD/NAD-linked reductases, dimerisation (C-terminal) domain"/>
    <property type="match status" value="1"/>
</dbReference>
<keyword evidence="6 16" id="KW-0285">Flavoprotein</keyword>
<evidence type="ECO:0000256" key="1">
    <source>
        <dbReference type="ARBA" id="ARBA00004496"/>
    </source>
</evidence>
<dbReference type="RefSeq" id="WP_094438976.1">
    <property type="nucleotide sequence ID" value="NZ_NKDB02000002.1"/>
</dbReference>
<name>A0A3R7FG67_9BURK</name>